<sequence length="50" mass="5510">MSEMSEPIYCGRCLYGSDIGVPGYDDKGPAYTNPECPYHNPKVHEGSESK</sequence>
<keyword evidence="1" id="KW-0614">Plasmid</keyword>
<proteinExistence type="predicted"/>
<dbReference type="EMBL" id="JQ340175">
    <property type="protein sequence ID" value="AFH75126.1"/>
    <property type="molecule type" value="Genomic_DNA"/>
</dbReference>
<dbReference type="AlphaFoldDB" id="I0CEB3"/>
<name>I0CEB3_9ACTN</name>
<dbReference type="RefSeq" id="WP_015060940.1">
    <property type="nucleotide sequence ID" value="NC_019307.1"/>
</dbReference>
<accession>I0CEB3</accession>
<evidence type="ECO:0000313" key="1">
    <source>
        <dbReference type="EMBL" id="AFH75126.1"/>
    </source>
</evidence>
<protein>
    <submittedName>
        <fullName evidence="1">Uncharacterized protein</fullName>
    </submittedName>
</protein>
<reference evidence="1" key="1">
    <citation type="submission" date="2011-12" db="EMBL/GenBank/DDBJ databases">
        <title>Complete nucleotide sequence of Streptomyces circular plasmid pCQ4.</title>
        <authorList>
            <person name="Cheng Q."/>
            <person name="Tian X."/>
            <person name="Qin Z."/>
        </authorList>
    </citation>
    <scope>NUCLEOTIDE SEQUENCE</scope>
    <source>
        <strain evidence="1">W75</strain>
        <plasmid evidence="1">pCQ4</plasmid>
    </source>
</reference>
<geneLocation type="plasmid" evidence="1">
    <name>pCQ4</name>
</geneLocation>
<gene>
    <name evidence="1" type="ORF">pCQ4.1</name>
</gene>
<organism evidence="1">
    <name type="scientific">Streptomyces sp. W75</name>
    <dbReference type="NCBI Taxonomy" id="1170711"/>
    <lineage>
        <taxon>Bacteria</taxon>
        <taxon>Bacillati</taxon>
        <taxon>Actinomycetota</taxon>
        <taxon>Actinomycetes</taxon>
        <taxon>Kitasatosporales</taxon>
        <taxon>Streptomycetaceae</taxon>
        <taxon>Streptomyces</taxon>
    </lineage>
</organism>